<dbReference type="Proteomes" id="UP001151529">
    <property type="component" value="Chromosome 11"/>
</dbReference>
<evidence type="ECO:0000256" key="1">
    <source>
        <dbReference type="SAM" id="MobiDB-lite"/>
    </source>
</evidence>
<organism evidence="3 4">
    <name type="scientific">Salix viminalis</name>
    <name type="common">Common osier</name>
    <name type="synonym">Basket willow</name>
    <dbReference type="NCBI Taxonomy" id="40686"/>
    <lineage>
        <taxon>Eukaryota</taxon>
        <taxon>Viridiplantae</taxon>
        <taxon>Streptophyta</taxon>
        <taxon>Embryophyta</taxon>
        <taxon>Tracheophyta</taxon>
        <taxon>Spermatophyta</taxon>
        <taxon>Magnoliopsida</taxon>
        <taxon>eudicotyledons</taxon>
        <taxon>Gunneridae</taxon>
        <taxon>Pentapetalae</taxon>
        <taxon>rosids</taxon>
        <taxon>fabids</taxon>
        <taxon>Malpighiales</taxon>
        <taxon>Salicaceae</taxon>
        <taxon>Saliceae</taxon>
        <taxon>Salix</taxon>
    </lineage>
</organism>
<feature type="domain" description="GBF-interacting protein 1 N-terminal" evidence="2">
    <location>
        <begin position="11"/>
        <end position="70"/>
    </location>
</feature>
<name>A0A9Q0U7A3_SALVM</name>
<keyword evidence="4" id="KW-1185">Reference proteome</keyword>
<dbReference type="OrthoDB" id="753279at2759"/>
<dbReference type="Pfam" id="PF06972">
    <property type="entry name" value="GIP1_N"/>
    <property type="match status" value="1"/>
</dbReference>
<dbReference type="PANTHER" id="PTHR46775">
    <property type="entry name" value="FLOCCULATION PROTEIN (DUF1296)"/>
    <property type="match status" value="1"/>
</dbReference>
<proteinExistence type="predicted"/>
<feature type="compositionally biased region" description="Polar residues" evidence="1">
    <location>
        <begin position="464"/>
        <end position="473"/>
    </location>
</feature>
<sequence length="719" mass="76870">MSISGGDSVTIPDNVKKTIQSIREITGKQHSDEDVYSVLHDCSMDPDDTAQKLLYLDTFHEVKRKCDWRKGTQGRGARGGRGNYSDAFGGRNVATRSKNGVVCMTDRSTSNSSHFVQKKNNTAANLGTKDLTTTSCDSSTLSNRSSISRHGPQLPAAAASGDASNTPASVSGSISSSSDPILAPSMTRNPGAVCRIKHEEGSQQKAAEQNNIQVNKKNSLSKSKAVGKNQLSESLQPSTLSSYNDSLVVRSSANDSHSSEEVAEFLKTVLSEDAQAKVSSQSPSEPSITNGHVKFPNHFKVPEALKNGLTFGSFESDSGPGKEYINGCLTFGSFDSNSGPETKFSHAIDGDINSTLVELAHSTVENARPDSNDSGLSPMQVDHSYQPEPPQLVLEKVLISEDNVAPSADSKVVQSEQDEMLLPECHQSPTVQIAPNYGFGIMPPLQAAHLVPFVGHETQASDVSQRSGFASENSMSTSTSSLSQSMQQSVAASLHPLLFRPPYPPNYLQYGHYFNPYYFPSMHQFLSHNGLPHQPSPGNAFLAPAPAAAGVKFLVPPPQFKPGTTARNPTPVAPPTLYGSYGSSPMGFNPGPAVSSGSSVGNDDQSASQLKERNIYTTGSLSTASSWIPPPGQDLSSVQLSSLYHLHPQGQHLTFSPPQAGHGTFPGIYPPVQTMAAPSTANHLTQQRQAMPTTVEPVVPLSDPYQQSQLTQINWNSNY</sequence>
<evidence type="ECO:0000313" key="3">
    <source>
        <dbReference type="EMBL" id="KAJ6724760.1"/>
    </source>
</evidence>
<dbReference type="SUPFAM" id="SSF46934">
    <property type="entry name" value="UBA-like"/>
    <property type="match status" value="1"/>
</dbReference>
<feature type="region of interest" description="Disordered" evidence="1">
    <location>
        <begin position="70"/>
        <end position="91"/>
    </location>
</feature>
<feature type="compositionally biased region" description="Low complexity" evidence="1">
    <location>
        <begin position="169"/>
        <end position="178"/>
    </location>
</feature>
<feature type="region of interest" description="Disordered" evidence="1">
    <location>
        <begin position="126"/>
        <end position="239"/>
    </location>
</feature>
<protein>
    <submittedName>
        <fullName evidence="3">FLOCCULATION PROTEIN (DUF1296)</fullName>
    </submittedName>
</protein>
<dbReference type="InterPro" id="IPR044277">
    <property type="entry name" value="GIP1"/>
</dbReference>
<reference evidence="3" key="1">
    <citation type="submission" date="2022-11" db="EMBL/GenBank/DDBJ databases">
        <authorList>
            <person name="Hyden B.L."/>
            <person name="Feng K."/>
            <person name="Yates T."/>
            <person name="Jawdy S."/>
            <person name="Smart L.B."/>
            <person name="Muchero W."/>
        </authorList>
    </citation>
    <scope>NUCLEOTIDE SEQUENCE</scope>
    <source>
        <tissue evidence="3">Shoot tip</tissue>
    </source>
</reference>
<evidence type="ECO:0000259" key="2">
    <source>
        <dbReference type="Pfam" id="PF06972"/>
    </source>
</evidence>
<dbReference type="EMBL" id="JAPFFL010000005">
    <property type="protein sequence ID" value="KAJ6724760.1"/>
    <property type="molecule type" value="Genomic_DNA"/>
</dbReference>
<feature type="region of interest" description="Disordered" evidence="1">
    <location>
        <begin position="588"/>
        <end position="608"/>
    </location>
</feature>
<dbReference type="InterPro" id="IPR009719">
    <property type="entry name" value="GIP1_N"/>
</dbReference>
<dbReference type="PANTHER" id="PTHR46775:SF2">
    <property type="entry name" value="GBF-INTERACTING PROTEIN 1-LIKE"/>
    <property type="match status" value="1"/>
</dbReference>
<feature type="compositionally biased region" description="Low complexity" evidence="1">
    <location>
        <begin position="474"/>
        <end position="483"/>
    </location>
</feature>
<dbReference type="InterPro" id="IPR009060">
    <property type="entry name" value="UBA-like_sf"/>
</dbReference>
<dbReference type="GO" id="GO:0051082">
    <property type="term" value="F:unfolded protein binding"/>
    <property type="evidence" value="ECO:0007669"/>
    <property type="project" value="TreeGrafter"/>
</dbReference>
<feature type="compositionally biased region" description="Low complexity" evidence="1">
    <location>
        <begin position="130"/>
        <end position="148"/>
    </location>
</feature>
<gene>
    <name evidence="3" type="ORF">OIU85_022658</name>
</gene>
<reference evidence="3" key="2">
    <citation type="journal article" date="2023" name="Int. J. Mol. Sci.">
        <title>De Novo Assembly and Annotation of 11 Diverse Shrub Willow (Salix) Genomes Reveals Novel Gene Organization in Sex-Linked Regions.</title>
        <authorList>
            <person name="Hyden B."/>
            <person name="Feng K."/>
            <person name="Yates T.B."/>
            <person name="Jawdy S."/>
            <person name="Cereghino C."/>
            <person name="Smart L.B."/>
            <person name="Muchero W."/>
        </authorList>
    </citation>
    <scope>NUCLEOTIDE SEQUENCE [LARGE SCALE GENOMIC DNA]</scope>
    <source>
        <tissue evidence="3">Shoot tip</tissue>
    </source>
</reference>
<comment type="caution">
    <text evidence="3">The sequence shown here is derived from an EMBL/GenBank/DDBJ whole genome shotgun (WGS) entry which is preliminary data.</text>
</comment>
<feature type="region of interest" description="Disordered" evidence="1">
    <location>
        <begin position="464"/>
        <end position="483"/>
    </location>
</feature>
<dbReference type="AlphaFoldDB" id="A0A9Q0U7A3"/>
<feature type="compositionally biased region" description="Gly residues" evidence="1">
    <location>
        <begin position="73"/>
        <end position="82"/>
    </location>
</feature>
<feature type="compositionally biased region" description="Polar residues" evidence="1">
    <location>
        <begin position="229"/>
        <end position="239"/>
    </location>
</feature>
<feature type="compositionally biased region" description="Polar residues" evidence="1">
    <location>
        <begin position="203"/>
        <end position="222"/>
    </location>
</feature>
<dbReference type="GO" id="GO:0005634">
    <property type="term" value="C:nucleus"/>
    <property type="evidence" value="ECO:0007669"/>
    <property type="project" value="TreeGrafter"/>
</dbReference>
<evidence type="ECO:0000313" key="4">
    <source>
        <dbReference type="Proteomes" id="UP001151529"/>
    </source>
</evidence>
<accession>A0A9Q0U7A3</accession>